<evidence type="ECO:0000313" key="2">
    <source>
        <dbReference type="EMBL" id="KTQ96141.1"/>
    </source>
</evidence>
<dbReference type="AlphaFoldDB" id="A0A175RAL3"/>
<feature type="domain" description="Glucosamine inositolphosphorylceramide transferase 1 N-terminal" evidence="1">
    <location>
        <begin position="252"/>
        <end position="453"/>
    </location>
</feature>
<evidence type="ECO:0000259" key="1">
    <source>
        <dbReference type="Pfam" id="PF24793"/>
    </source>
</evidence>
<dbReference type="GO" id="GO:0016740">
    <property type="term" value="F:transferase activity"/>
    <property type="evidence" value="ECO:0007669"/>
    <property type="project" value="UniProtKB-KW"/>
</dbReference>
<dbReference type="RefSeq" id="WP_058634679.1">
    <property type="nucleotide sequence ID" value="NZ_LDPZ01000017.1"/>
</dbReference>
<dbReference type="PATRIC" id="fig|401562.3.peg.1056"/>
<dbReference type="Pfam" id="PF24793">
    <property type="entry name" value="GINT1_N"/>
    <property type="match status" value="1"/>
</dbReference>
<dbReference type="EMBL" id="LDPZ01000017">
    <property type="protein sequence ID" value="KTQ96141.1"/>
    <property type="molecule type" value="Genomic_DNA"/>
</dbReference>
<gene>
    <name evidence="2" type="ORF">NS226_08420</name>
</gene>
<dbReference type="InterPro" id="IPR023296">
    <property type="entry name" value="Glyco_hydro_beta-prop_sf"/>
</dbReference>
<dbReference type="STRING" id="401562.NS365_09485"/>
<dbReference type="Gene3D" id="2.115.10.20">
    <property type="entry name" value="Glycosyl hydrolase domain, family 43"/>
    <property type="match status" value="1"/>
</dbReference>
<evidence type="ECO:0000313" key="3">
    <source>
        <dbReference type="Proteomes" id="UP000078272"/>
    </source>
</evidence>
<dbReference type="SUPFAM" id="SSF75005">
    <property type="entry name" value="Arabinanase/levansucrase/invertase"/>
    <property type="match status" value="1"/>
</dbReference>
<accession>A0A175RAL3</accession>
<dbReference type="InterPro" id="IPR056442">
    <property type="entry name" value="GINT1_N"/>
</dbReference>
<dbReference type="OrthoDB" id="3771157at2"/>
<dbReference type="Proteomes" id="UP000078272">
    <property type="component" value="Unassembled WGS sequence"/>
</dbReference>
<proteinExistence type="predicted"/>
<protein>
    <submittedName>
        <fullName evidence="2">Formyl transferase</fullName>
    </submittedName>
</protein>
<keyword evidence="2" id="KW-0808">Transferase</keyword>
<name>A0A175RAL3_9HYPH</name>
<sequence length="492" mass="53005">MRIVLHVNEADLRQWHELLLERLAALPGCSVELALSHGPSHVPAGTHALFQLESVLHGLPPRRLSAPIAPSALAAISRKGATPADLAIDLSGDAQPDAARIWRLAFNGGAGEGGLLAAILANEPILAEIVEDGRAMAQGRLGTEYPGVALATFEDVLARAITLITACVQTGGPGALPVLPGEAPRAAIGAGRPLPERALRATVGAVLRRIYRLCYRTPHWRVGWRRCEGGDLFDLKAHPASGWIDLKDDGKRFYADPFPIEADGAVTLFVEDYVHSLGKGLISAVRFGPDGPVGAPVPVMEQDCHLSYPFVFEREGEMWMIPETNQRGTIELFRATAFPGGWVRESVLVSGLSASDATLVEKDGLFWLFATVRDGGGAFSDALHLWSAPDFRGPWTAHPRNPVLIDIASARPAGRMVWRDGALWRPVQDCRRGYGAAMGLAKVLRLDADGFEQSVETLLTPGPLWPGRRLHSLNRAGSFEFIDGSGTAPRWS</sequence>
<reference evidence="2 3" key="1">
    <citation type="journal article" date="2016" name="Front. Microbiol.">
        <title>Genomic Resource of Rice Seed Associated Bacteria.</title>
        <authorList>
            <person name="Midha S."/>
            <person name="Bansal K."/>
            <person name="Sharma S."/>
            <person name="Kumar N."/>
            <person name="Patil P.P."/>
            <person name="Chaudhry V."/>
            <person name="Patil P.B."/>
        </authorList>
    </citation>
    <scope>NUCLEOTIDE SEQUENCE [LARGE SCALE GENOMIC DNA]</scope>
    <source>
        <strain evidence="2 3">NS226</strain>
    </source>
</reference>
<comment type="caution">
    <text evidence="2">The sequence shown here is derived from an EMBL/GenBank/DDBJ whole genome shotgun (WGS) entry which is preliminary data.</text>
</comment>
<organism evidence="2 3">
    <name type="scientific">Aureimonas ureilytica</name>
    <dbReference type="NCBI Taxonomy" id="401562"/>
    <lineage>
        <taxon>Bacteria</taxon>
        <taxon>Pseudomonadati</taxon>
        <taxon>Pseudomonadota</taxon>
        <taxon>Alphaproteobacteria</taxon>
        <taxon>Hyphomicrobiales</taxon>
        <taxon>Aurantimonadaceae</taxon>
        <taxon>Aureimonas</taxon>
    </lineage>
</organism>